<sequence>MGNEVPFIVYIPVILCLLAAILLLHYRGRSNGDILLASRDYEGHSSGVNIGEAGDSLRRRVSDDEADSSEGSSDDAGEGTSSRPTRKLGKKKAEKLKRKEQRRAYREYINQQIEQRRLQEELLEDEYQRKHAEDLARRAYEQEQIKRRRAKQAAQEEAIRIKREQEQQKRAQKFHALYKKLSAKIMEYIMVGRSHWTFGSEANSIAAGEQKNRFIQVQDVADDYGISNEDAEAILERLKEQDPRLNDAIFTQQHPRQFIYLTDNDYTSIAQLIKDRGQMSAEQLRGPGGIVSVIK</sequence>
<feature type="region of interest" description="Disordered" evidence="2">
    <location>
        <begin position="47"/>
        <end position="101"/>
    </location>
</feature>
<dbReference type="EMBL" id="MVBO01000042">
    <property type="protein sequence ID" value="OZJ04406.1"/>
    <property type="molecule type" value="Genomic_DNA"/>
</dbReference>
<evidence type="ECO:0000256" key="2">
    <source>
        <dbReference type="SAM" id="MobiDB-lite"/>
    </source>
</evidence>
<feature type="coiled-coil region" evidence="1">
    <location>
        <begin position="221"/>
        <end position="248"/>
    </location>
</feature>
<evidence type="ECO:0008006" key="6">
    <source>
        <dbReference type="Google" id="ProtNLM"/>
    </source>
</evidence>
<evidence type="ECO:0000256" key="1">
    <source>
        <dbReference type="SAM" id="Coils"/>
    </source>
</evidence>
<keyword evidence="3" id="KW-1133">Transmembrane helix</keyword>
<proteinExistence type="predicted"/>
<name>A0A261Y1D0_9FUNG</name>
<reference evidence="4 5" key="1">
    <citation type="journal article" date="2017" name="Mycologia">
        <title>Bifiguratus adelaidae, gen. et sp. nov., a new member of Mucoromycotina in endophytic and soil-dwelling habitats.</title>
        <authorList>
            <person name="Torres-Cruz T.J."/>
            <person name="Billingsley Tobias T.L."/>
            <person name="Almatruk M."/>
            <person name="Hesse C."/>
            <person name="Kuske C.R."/>
            <person name="Desiro A."/>
            <person name="Benucci G.M."/>
            <person name="Bonito G."/>
            <person name="Stajich J.E."/>
            <person name="Dunlap C."/>
            <person name="Arnold A.E."/>
            <person name="Porras-Alfaro A."/>
        </authorList>
    </citation>
    <scope>NUCLEOTIDE SEQUENCE [LARGE SCALE GENOMIC DNA]</scope>
    <source>
        <strain evidence="4 5">AZ0501</strain>
    </source>
</reference>
<dbReference type="AlphaFoldDB" id="A0A261Y1D0"/>
<evidence type="ECO:0000313" key="5">
    <source>
        <dbReference type="Proteomes" id="UP000242875"/>
    </source>
</evidence>
<comment type="caution">
    <text evidence="4">The sequence shown here is derived from an EMBL/GenBank/DDBJ whole genome shotgun (WGS) entry which is preliminary data.</text>
</comment>
<dbReference type="Proteomes" id="UP000242875">
    <property type="component" value="Unassembled WGS sequence"/>
</dbReference>
<organism evidence="4 5">
    <name type="scientific">Bifiguratus adelaidae</name>
    <dbReference type="NCBI Taxonomy" id="1938954"/>
    <lineage>
        <taxon>Eukaryota</taxon>
        <taxon>Fungi</taxon>
        <taxon>Fungi incertae sedis</taxon>
        <taxon>Mucoromycota</taxon>
        <taxon>Mucoromycotina</taxon>
        <taxon>Endogonomycetes</taxon>
        <taxon>Endogonales</taxon>
        <taxon>Endogonales incertae sedis</taxon>
        <taxon>Bifiguratus</taxon>
    </lineage>
</organism>
<accession>A0A261Y1D0</accession>
<keyword evidence="5" id="KW-1185">Reference proteome</keyword>
<gene>
    <name evidence="4" type="ORF">BZG36_02398</name>
</gene>
<dbReference type="InterPro" id="IPR019153">
    <property type="entry name" value="DDRGK_dom-contain"/>
</dbReference>
<keyword evidence="3" id="KW-0472">Membrane</keyword>
<dbReference type="Pfam" id="PF09756">
    <property type="entry name" value="DDRGK"/>
    <property type="match status" value="1"/>
</dbReference>
<keyword evidence="3" id="KW-0812">Transmembrane</keyword>
<feature type="compositionally biased region" description="Basic residues" evidence="2">
    <location>
        <begin position="84"/>
        <end position="101"/>
    </location>
</feature>
<keyword evidence="1" id="KW-0175">Coiled coil</keyword>
<protein>
    <recommendedName>
        <fullName evidence="6">DDRGK domain-containing protein 1</fullName>
    </recommendedName>
</protein>
<evidence type="ECO:0000313" key="4">
    <source>
        <dbReference type="EMBL" id="OZJ04406.1"/>
    </source>
</evidence>
<evidence type="ECO:0000256" key="3">
    <source>
        <dbReference type="SAM" id="Phobius"/>
    </source>
</evidence>
<feature type="compositionally biased region" description="Acidic residues" evidence="2">
    <location>
        <begin position="64"/>
        <end position="77"/>
    </location>
</feature>
<feature type="transmembrane region" description="Helical" evidence="3">
    <location>
        <begin position="6"/>
        <end position="26"/>
    </location>
</feature>